<reference evidence="4" key="1">
    <citation type="journal article" date="2014" name="Front. Microbiol.">
        <title>High frequency of phylogenetically diverse reductive dehalogenase-homologous genes in deep subseafloor sedimentary metagenomes.</title>
        <authorList>
            <person name="Kawai M."/>
            <person name="Futagami T."/>
            <person name="Toyoda A."/>
            <person name="Takaki Y."/>
            <person name="Nishi S."/>
            <person name="Hori S."/>
            <person name="Arai W."/>
            <person name="Tsubouchi T."/>
            <person name="Morono Y."/>
            <person name="Uchiyama I."/>
            <person name="Ito T."/>
            <person name="Fujiyama A."/>
            <person name="Inagaki F."/>
            <person name="Takami H."/>
        </authorList>
    </citation>
    <scope>NUCLEOTIDE SEQUENCE</scope>
    <source>
        <strain evidence="4">Expedition CK06-06</strain>
    </source>
</reference>
<evidence type="ECO:0000256" key="1">
    <source>
        <dbReference type="ARBA" id="ARBA00005801"/>
    </source>
</evidence>
<dbReference type="GO" id="GO:0004190">
    <property type="term" value="F:aspartic-type endopeptidase activity"/>
    <property type="evidence" value="ECO:0007669"/>
    <property type="project" value="InterPro"/>
</dbReference>
<feature type="domain" description="Prepilin type IV endopeptidase peptidase" evidence="3">
    <location>
        <begin position="1"/>
        <end position="83"/>
    </location>
</feature>
<sequence>DKVIYPGMILALAFSFFWPELGVVSSLIGGAIGLAAMALPFIIYRRGMGMGDVKLGALVGLMSGYPLVAIALLLAVITGGLVAAILLAFKIKKRSDPIPFAPFLATSAMVTLLWGQAIWQWYL</sequence>
<keyword evidence="2" id="KW-1133">Transmembrane helix</keyword>
<feature type="transmembrane region" description="Helical" evidence="2">
    <location>
        <begin position="64"/>
        <end position="89"/>
    </location>
</feature>
<organism evidence="4">
    <name type="scientific">marine sediment metagenome</name>
    <dbReference type="NCBI Taxonomy" id="412755"/>
    <lineage>
        <taxon>unclassified sequences</taxon>
        <taxon>metagenomes</taxon>
        <taxon>ecological metagenomes</taxon>
    </lineage>
</organism>
<dbReference type="PANTHER" id="PTHR30487">
    <property type="entry name" value="TYPE 4 PREPILIN-LIKE PROTEINS LEADER PEPTIDE-PROCESSING ENZYME"/>
    <property type="match status" value="1"/>
</dbReference>
<evidence type="ECO:0000313" key="4">
    <source>
        <dbReference type="EMBL" id="GAH93665.1"/>
    </source>
</evidence>
<evidence type="ECO:0000259" key="3">
    <source>
        <dbReference type="Pfam" id="PF01478"/>
    </source>
</evidence>
<dbReference type="GO" id="GO:0006465">
    <property type="term" value="P:signal peptide processing"/>
    <property type="evidence" value="ECO:0007669"/>
    <property type="project" value="TreeGrafter"/>
</dbReference>
<protein>
    <recommendedName>
        <fullName evidence="3">Prepilin type IV endopeptidase peptidase domain-containing protein</fullName>
    </recommendedName>
</protein>
<feature type="transmembrane region" description="Helical" evidence="2">
    <location>
        <begin position="21"/>
        <end position="44"/>
    </location>
</feature>
<dbReference type="InterPro" id="IPR050882">
    <property type="entry name" value="Prepilin_peptidase/N-MTase"/>
</dbReference>
<dbReference type="AlphaFoldDB" id="X1KJ76"/>
<dbReference type="PANTHER" id="PTHR30487:SF0">
    <property type="entry name" value="PREPILIN LEADER PEPTIDASE_N-METHYLTRANSFERASE-RELATED"/>
    <property type="match status" value="1"/>
</dbReference>
<keyword evidence="2" id="KW-0812">Transmembrane</keyword>
<dbReference type="EMBL" id="BARV01002573">
    <property type="protein sequence ID" value="GAH93665.1"/>
    <property type="molecule type" value="Genomic_DNA"/>
</dbReference>
<dbReference type="Gene3D" id="1.20.120.1220">
    <property type="match status" value="1"/>
</dbReference>
<gene>
    <name evidence="4" type="ORF">S06H3_06584</name>
</gene>
<name>X1KJ76_9ZZZZ</name>
<proteinExistence type="inferred from homology"/>
<evidence type="ECO:0000256" key="2">
    <source>
        <dbReference type="SAM" id="Phobius"/>
    </source>
</evidence>
<dbReference type="Pfam" id="PF01478">
    <property type="entry name" value="Peptidase_A24"/>
    <property type="match status" value="1"/>
</dbReference>
<dbReference type="GO" id="GO:0005886">
    <property type="term" value="C:plasma membrane"/>
    <property type="evidence" value="ECO:0007669"/>
    <property type="project" value="TreeGrafter"/>
</dbReference>
<feature type="transmembrane region" description="Helical" evidence="2">
    <location>
        <begin position="101"/>
        <end position="122"/>
    </location>
</feature>
<comment type="similarity">
    <text evidence="1">Belongs to the peptidase A24 family.</text>
</comment>
<keyword evidence="2" id="KW-0472">Membrane</keyword>
<comment type="caution">
    <text evidence="4">The sequence shown here is derived from an EMBL/GenBank/DDBJ whole genome shotgun (WGS) entry which is preliminary data.</text>
</comment>
<feature type="non-terminal residue" evidence="4">
    <location>
        <position position="1"/>
    </location>
</feature>
<accession>X1KJ76</accession>
<dbReference type="InterPro" id="IPR000045">
    <property type="entry name" value="Prepilin_IV_endopep_pep"/>
</dbReference>